<dbReference type="CDD" id="cd03013">
    <property type="entry name" value="PRX5_like"/>
    <property type="match status" value="1"/>
</dbReference>
<dbReference type="EMBL" id="JAUEPS010000051">
    <property type="protein sequence ID" value="KAK0444992.1"/>
    <property type="molecule type" value="Genomic_DNA"/>
</dbReference>
<dbReference type="InterPro" id="IPR037944">
    <property type="entry name" value="PRX5-like"/>
</dbReference>
<protein>
    <submittedName>
        <fullName evidence="9">Redoxin</fullName>
    </submittedName>
</protein>
<proteinExistence type="inferred from homology"/>
<evidence type="ECO:0000256" key="7">
    <source>
        <dbReference type="RuleBase" id="RU366011"/>
    </source>
</evidence>
<keyword evidence="2 7" id="KW-0575">Peroxidase</keyword>
<dbReference type="SUPFAM" id="SSF52833">
    <property type="entry name" value="Thioredoxin-like"/>
    <property type="match status" value="1"/>
</dbReference>
<evidence type="ECO:0000256" key="5">
    <source>
        <dbReference type="ARBA" id="ARBA00023284"/>
    </source>
</evidence>
<feature type="domain" description="Redoxin" evidence="8">
    <location>
        <begin position="46"/>
        <end position="169"/>
    </location>
</feature>
<name>A0AA39MSH4_ARMTA</name>
<dbReference type="GO" id="GO:0005777">
    <property type="term" value="C:peroxisome"/>
    <property type="evidence" value="ECO:0007669"/>
    <property type="project" value="TreeGrafter"/>
</dbReference>
<sequence>MSSLTTGGIPSTAVSLLGASQINPGKPLPPLTVKETSAERPETVVLTGRNIIIGVPGAFTGTCSGQISGYIEEYEAFKAKGVEGIYVVAVNDQFVMNGWKEKLAPNGTPIHFLADDQGTFTSETGLIFDATPLLGGPRSKRYVMIVNDNHVVSLAVEDDPNKVTVTSAKMILTALSFMF</sequence>
<evidence type="ECO:0000256" key="1">
    <source>
        <dbReference type="ARBA" id="ARBA00010505"/>
    </source>
</evidence>
<dbReference type="Gene3D" id="3.40.30.10">
    <property type="entry name" value="Glutaredoxin"/>
    <property type="match status" value="1"/>
</dbReference>
<dbReference type="GO" id="GO:0005739">
    <property type="term" value="C:mitochondrion"/>
    <property type="evidence" value="ECO:0007669"/>
    <property type="project" value="TreeGrafter"/>
</dbReference>
<dbReference type="AlphaFoldDB" id="A0AA39MSH4"/>
<dbReference type="GeneID" id="85357915"/>
<keyword evidence="10" id="KW-1185">Reference proteome</keyword>
<accession>A0AA39MSH4</accession>
<gene>
    <name evidence="9" type="ORF">EV420DRAFT_1572860</name>
</gene>
<dbReference type="InterPro" id="IPR036249">
    <property type="entry name" value="Thioredoxin-like_sf"/>
</dbReference>
<dbReference type="PANTHER" id="PTHR10430">
    <property type="entry name" value="PEROXIREDOXIN"/>
    <property type="match status" value="1"/>
</dbReference>
<evidence type="ECO:0000256" key="2">
    <source>
        <dbReference type="ARBA" id="ARBA00022559"/>
    </source>
</evidence>
<evidence type="ECO:0000259" key="8">
    <source>
        <dbReference type="Pfam" id="PF08534"/>
    </source>
</evidence>
<comment type="function">
    <text evidence="7">Thiol-specific peroxidase that catalyzes the reduction of hydrogen peroxide and organic hydroperoxides to water and alcohols, respectively. Plays a role in cell protection against oxidative stress by detoxifying peroxides.</text>
</comment>
<dbReference type="InterPro" id="IPR013740">
    <property type="entry name" value="Redoxin"/>
</dbReference>
<keyword evidence="3 7" id="KW-0049">Antioxidant</keyword>
<keyword evidence="4 7" id="KW-0560">Oxidoreductase</keyword>
<evidence type="ECO:0000256" key="6">
    <source>
        <dbReference type="PIRSR" id="PIRSR637944-1"/>
    </source>
</evidence>
<dbReference type="GO" id="GO:0042744">
    <property type="term" value="P:hydrogen peroxide catabolic process"/>
    <property type="evidence" value="ECO:0007669"/>
    <property type="project" value="TreeGrafter"/>
</dbReference>
<dbReference type="GO" id="GO:0005829">
    <property type="term" value="C:cytosol"/>
    <property type="evidence" value="ECO:0007669"/>
    <property type="project" value="TreeGrafter"/>
</dbReference>
<reference evidence="9" key="1">
    <citation type="submission" date="2023-06" db="EMBL/GenBank/DDBJ databases">
        <authorList>
            <consortium name="Lawrence Berkeley National Laboratory"/>
            <person name="Ahrendt S."/>
            <person name="Sahu N."/>
            <person name="Indic B."/>
            <person name="Wong-Bajracharya J."/>
            <person name="Merenyi Z."/>
            <person name="Ke H.-M."/>
            <person name="Monk M."/>
            <person name="Kocsube S."/>
            <person name="Drula E."/>
            <person name="Lipzen A."/>
            <person name="Balint B."/>
            <person name="Henrissat B."/>
            <person name="Andreopoulos B."/>
            <person name="Martin F.M."/>
            <person name="Harder C.B."/>
            <person name="Rigling D."/>
            <person name="Ford K.L."/>
            <person name="Foster G.D."/>
            <person name="Pangilinan J."/>
            <person name="Papanicolaou A."/>
            <person name="Barry K."/>
            <person name="LaButti K."/>
            <person name="Viragh M."/>
            <person name="Koriabine M."/>
            <person name="Yan M."/>
            <person name="Riley R."/>
            <person name="Champramary S."/>
            <person name="Plett K.L."/>
            <person name="Tsai I.J."/>
            <person name="Slot J."/>
            <person name="Sipos G."/>
            <person name="Plett J."/>
            <person name="Nagy L.G."/>
            <person name="Grigoriev I.V."/>
        </authorList>
    </citation>
    <scope>NUCLEOTIDE SEQUENCE</scope>
    <source>
        <strain evidence="9">CCBAS 213</strain>
    </source>
</reference>
<dbReference type="PANTHER" id="PTHR10430:SF39">
    <property type="entry name" value="PEROXISOMAL MEMBRANE ASSOCIATED PROTEIN 20"/>
    <property type="match status" value="1"/>
</dbReference>
<dbReference type="Pfam" id="PF08534">
    <property type="entry name" value="Redoxin"/>
    <property type="match status" value="1"/>
</dbReference>
<comment type="similarity">
    <text evidence="1 7">Belongs to the peroxiredoxin family. Prx5 subfamily.</text>
</comment>
<dbReference type="GO" id="GO:0045454">
    <property type="term" value="P:cell redox homeostasis"/>
    <property type="evidence" value="ECO:0007669"/>
    <property type="project" value="TreeGrafter"/>
</dbReference>
<keyword evidence="5 7" id="KW-0676">Redox-active center</keyword>
<dbReference type="GO" id="GO:0008379">
    <property type="term" value="F:thioredoxin peroxidase activity"/>
    <property type="evidence" value="ECO:0007669"/>
    <property type="project" value="InterPro"/>
</dbReference>
<organism evidence="9 10">
    <name type="scientific">Armillaria tabescens</name>
    <name type="common">Ringless honey mushroom</name>
    <name type="synonym">Agaricus tabescens</name>
    <dbReference type="NCBI Taxonomy" id="1929756"/>
    <lineage>
        <taxon>Eukaryota</taxon>
        <taxon>Fungi</taxon>
        <taxon>Dikarya</taxon>
        <taxon>Basidiomycota</taxon>
        <taxon>Agaricomycotina</taxon>
        <taxon>Agaricomycetes</taxon>
        <taxon>Agaricomycetidae</taxon>
        <taxon>Agaricales</taxon>
        <taxon>Marasmiineae</taxon>
        <taxon>Physalacriaceae</taxon>
        <taxon>Desarmillaria</taxon>
    </lineage>
</organism>
<evidence type="ECO:0000313" key="9">
    <source>
        <dbReference type="EMBL" id="KAK0444992.1"/>
    </source>
</evidence>
<evidence type="ECO:0000256" key="3">
    <source>
        <dbReference type="ARBA" id="ARBA00022862"/>
    </source>
</evidence>
<dbReference type="RefSeq" id="XP_060325339.1">
    <property type="nucleotide sequence ID" value="XM_060474367.1"/>
</dbReference>
<comment type="caution">
    <text evidence="9">The sequence shown here is derived from an EMBL/GenBank/DDBJ whole genome shotgun (WGS) entry which is preliminary data.</text>
</comment>
<feature type="active site" description="Cysteine sulfenic acid (-SOH) intermediate" evidence="6">
    <location>
        <position position="63"/>
    </location>
</feature>
<dbReference type="GO" id="GO:0034599">
    <property type="term" value="P:cellular response to oxidative stress"/>
    <property type="evidence" value="ECO:0007669"/>
    <property type="project" value="InterPro"/>
</dbReference>
<dbReference type="Proteomes" id="UP001175211">
    <property type="component" value="Unassembled WGS sequence"/>
</dbReference>
<evidence type="ECO:0000256" key="4">
    <source>
        <dbReference type="ARBA" id="ARBA00023002"/>
    </source>
</evidence>
<evidence type="ECO:0000313" key="10">
    <source>
        <dbReference type="Proteomes" id="UP001175211"/>
    </source>
</evidence>